<organism evidence="2 3">
    <name type="scientific">Cereibacter sphaeroides</name>
    <name type="common">Rhodobacter sphaeroides</name>
    <dbReference type="NCBI Taxonomy" id="1063"/>
    <lineage>
        <taxon>Bacteria</taxon>
        <taxon>Pseudomonadati</taxon>
        <taxon>Pseudomonadota</taxon>
        <taxon>Alphaproteobacteria</taxon>
        <taxon>Rhodobacterales</taxon>
        <taxon>Paracoccaceae</taxon>
        <taxon>Cereibacter</taxon>
    </lineage>
</organism>
<feature type="domain" description="HTH marR-type" evidence="1">
    <location>
        <begin position="20"/>
        <end position="154"/>
    </location>
</feature>
<dbReference type="SMART" id="SM00347">
    <property type="entry name" value="HTH_MARR"/>
    <property type="match status" value="1"/>
</dbReference>
<evidence type="ECO:0000313" key="3">
    <source>
        <dbReference type="Proteomes" id="UP000266305"/>
    </source>
</evidence>
<evidence type="ECO:0000313" key="2">
    <source>
        <dbReference type="EMBL" id="RHZ94453.1"/>
    </source>
</evidence>
<dbReference type="InterPro" id="IPR036390">
    <property type="entry name" value="WH_DNA-bd_sf"/>
</dbReference>
<dbReference type="Gene3D" id="1.10.10.10">
    <property type="entry name" value="Winged helix-like DNA-binding domain superfamily/Winged helix DNA-binding domain"/>
    <property type="match status" value="1"/>
</dbReference>
<accession>A0AAX1UK94</accession>
<dbReference type="PANTHER" id="PTHR33164">
    <property type="entry name" value="TRANSCRIPTIONAL REGULATOR, MARR FAMILY"/>
    <property type="match status" value="1"/>
</dbReference>
<dbReference type="PROSITE" id="PS50995">
    <property type="entry name" value="HTH_MARR_2"/>
    <property type="match status" value="1"/>
</dbReference>
<name>A0AAX1UK94_CERSP</name>
<dbReference type="Proteomes" id="UP000266305">
    <property type="component" value="Unassembled WGS sequence"/>
</dbReference>
<dbReference type="InterPro" id="IPR039422">
    <property type="entry name" value="MarR/SlyA-like"/>
</dbReference>
<sequence>MHLMSKEPAAPFSMTPLIRDRCLCLGAQRAARALARHFDEAFRPLGLRSGQFSLLVALNRPEPPAMAEVAEVLAVDRTTLTAALKPLERRGLLQVRPDAGDRRLRRLALTEAGRGLLGRAIPVWEETMAALERGIGRDPSDLAAGLEALRRAAV</sequence>
<proteinExistence type="predicted"/>
<dbReference type="PANTHER" id="PTHR33164:SF105">
    <property type="entry name" value="TRANSCRIPTIONAL REPRESSOR PROTEIN-RELATED"/>
    <property type="match status" value="1"/>
</dbReference>
<dbReference type="InterPro" id="IPR000835">
    <property type="entry name" value="HTH_MarR-typ"/>
</dbReference>
<dbReference type="Pfam" id="PF12802">
    <property type="entry name" value="MarR_2"/>
    <property type="match status" value="1"/>
</dbReference>
<dbReference type="PRINTS" id="PR00598">
    <property type="entry name" value="HTHMARR"/>
</dbReference>
<dbReference type="GO" id="GO:0003700">
    <property type="term" value="F:DNA-binding transcription factor activity"/>
    <property type="evidence" value="ECO:0007669"/>
    <property type="project" value="InterPro"/>
</dbReference>
<reference evidence="2 3" key="1">
    <citation type="submission" date="2018-08" db="EMBL/GenBank/DDBJ databases">
        <title>Draft genome sequence of Rhodobacter sphaeroides FY.</title>
        <authorList>
            <person name="Rayyan A."/>
            <person name="Meyer T.E."/>
            <person name="Kyndt J.A."/>
        </authorList>
    </citation>
    <scope>NUCLEOTIDE SEQUENCE [LARGE SCALE GENOMIC DNA]</scope>
    <source>
        <strain evidence="2 3">FY</strain>
    </source>
</reference>
<protein>
    <submittedName>
        <fullName evidence="2">MarR family transcriptional regulator</fullName>
    </submittedName>
</protein>
<dbReference type="GO" id="GO:0006950">
    <property type="term" value="P:response to stress"/>
    <property type="evidence" value="ECO:0007669"/>
    <property type="project" value="TreeGrafter"/>
</dbReference>
<dbReference type="AlphaFoldDB" id="A0AAX1UK94"/>
<dbReference type="RefSeq" id="WP_119000289.1">
    <property type="nucleotide sequence ID" value="NZ_QWGP01000012.1"/>
</dbReference>
<evidence type="ECO:0000259" key="1">
    <source>
        <dbReference type="PROSITE" id="PS50995"/>
    </source>
</evidence>
<dbReference type="SUPFAM" id="SSF46785">
    <property type="entry name" value="Winged helix' DNA-binding domain"/>
    <property type="match status" value="1"/>
</dbReference>
<comment type="caution">
    <text evidence="2">The sequence shown here is derived from an EMBL/GenBank/DDBJ whole genome shotgun (WGS) entry which is preliminary data.</text>
</comment>
<gene>
    <name evidence="2" type="ORF">D1114_11930</name>
</gene>
<dbReference type="EMBL" id="QWGP01000012">
    <property type="protein sequence ID" value="RHZ94453.1"/>
    <property type="molecule type" value="Genomic_DNA"/>
</dbReference>
<dbReference type="InterPro" id="IPR036388">
    <property type="entry name" value="WH-like_DNA-bd_sf"/>
</dbReference>